<protein>
    <submittedName>
        <fullName evidence="1">Uncharacterized protein</fullName>
    </submittedName>
</protein>
<keyword evidence="2" id="KW-1185">Reference proteome</keyword>
<comment type="caution">
    <text evidence="1">The sequence shown here is derived from an EMBL/GenBank/DDBJ whole genome shotgun (WGS) entry which is preliminary data.</text>
</comment>
<proteinExistence type="predicted"/>
<dbReference type="Proteomes" id="UP001632037">
    <property type="component" value="Unassembled WGS sequence"/>
</dbReference>
<dbReference type="AlphaFoldDB" id="A0ABD3EW95"/>
<reference evidence="1 2" key="1">
    <citation type="submission" date="2024-09" db="EMBL/GenBank/DDBJ databases">
        <title>Genome sequencing and assembly of Phytophthora oleae, isolate VK10A, causative agent of rot of olive drupes.</title>
        <authorList>
            <person name="Conti Taguali S."/>
            <person name="Riolo M."/>
            <person name="La Spada F."/>
            <person name="Cacciola S.O."/>
            <person name="Dionisio G."/>
        </authorList>
    </citation>
    <scope>NUCLEOTIDE SEQUENCE [LARGE SCALE GENOMIC DNA]</scope>
    <source>
        <strain evidence="1 2">VK10A</strain>
    </source>
</reference>
<organism evidence="1 2">
    <name type="scientific">Phytophthora oleae</name>
    <dbReference type="NCBI Taxonomy" id="2107226"/>
    <lineage>
        <taxon>Eukaryota</taxon>
        <taxon>Sar</taxon>
        <taxon>Stramenopiles</taxon>
        <taxon>Oomycota</taxon>
        <taxon>Peronosporomycetes</taxon>
        <taxon>Peronosporales</taxon>
        <taxon>Peronosporaceae</taxon>
        <taxon>Phytophthora</taxon>
    </lineage>
</organism>
<dbReference type="EMBL" id="JBIMZQ010000051">
    <property type="protein sequence ID" value="KAL3658785.1"/>
    <property type="molecule type" value="Genomic_DNA"/>
</dbReference>
<name>A0ABD3EW95_9STRA</name>
<gene>
    <name evidence="1" type="ORF">V7S43_016152</name>
</gene>
<accession>A0ABD3EW95</accession>
<evidence type="ECO:0000313" key="2">
    <source>
        <dbReference type="Proteomes" id="UP001632037"/>
    </source>
</evidence>
<evidence type="ECO:0000313" key="1">
    <source>
        <dbReference type="EMBL" id="KAL3658785.1"/>
    </source>
</evidence>
<sequence length="107" mass="11733">MSTRNVGAVLRCKSVSLASTSISFLVHFGAIDLLARGRQQLHIALGGLTARFRATHMPAGILQRLNNASNMACDPFLANYLPAIRLQRRNNAPDVAFDHVGANYWLE</sequence>